<evidence type="ECO:0000256" key="7">
    <source>
        <dbReference type="SAM" id="Phobius"/>
    </source>
</evidence>
<evidence type="ECO:0000256" key="2">
    <source>
        <dbReference type="ARBA" id="ARBA00022692"/>
    </source>
</evidence>
<feature type="region of interest" description="Disordered" evidence="6">
    <location>
        <begin position="275"/>
        <end position="304"/>
    </location>
</feature>
<keyword evidence="4 7" id="KW-0472">Membrane</keyword>
<evidence type="ECO:0000256" key="6">
    <source>
        <dbReference type="SAM" id="MobiDB-lite"/>
    </source>
</evidence>
<evidence type="ECO:0000256" key="5">
    <source>
        <dbReference type="ARBA" id="ARBA00038359"/>
    </source>
</evidence>
<reference evidence="9" key="1">
    <citation type="journal article" date="2020" name="Stud. Mycol.">
        <title>101 Dothideomycetes genomes: a test case for predicting lifestyles and emergence of pathogens.</title>
        <authorList>
            <person name="Haridas S."/>
            <person name="Albert R."/>
            <person name="Binder M."/>
            <person name="Bloem J."/>
            <person name="Labutti K."/>
            <person name="Salamov A."/>
            <person name="Andreopoulos B."/>
            <person name="Baker S."/>
            <person name="Barry K."/>
            <person name="Bills G."/>
            <person name="Bluhm B."/>
            <person name="Cannon C."/>
            <person name="Castanera R."/>
            <person name="Culley D."/>
            <person name="Daum C."/>
            <person name="Ezra D."/>
            <person name="Gonzalez J."/>
            <person name="Henrissat B."/>
            <person name="Kuo A."/>
            <person name="Liang C."/>
            <person name="Lipzen A."/>
            <person name="Lutzoni F."/>
            <person name="Magnuson J."/>
            <person name="Mondo S."/>
            <person name="Nolan M."/>
            <person name="Ohm R."/>
            <person name="Pangilinan J."/>
            <person name="Park H.-J."/>
            <person name="Ramirez L."/>
            <person name="Alfaro M."/>
            <person name="Sun H."/>
            <person name="Tritt A."/>
            <person name="Yoshinaga Y."/>
            <person name="Zwiers L.-H."/>
            <person name="Turgeon B."/>
            <person name="Goodwin S."/>
            <person name="Spatafora J."/>
            <person name="Crous P."/>
            <person name="Grigoriev I."/>
        </authorList>
    </citation>
    <scope>NUCLEOTIDE SEQUENCE</scope>
    <source>
        <strain evidence="9">CBS 122367</strain>
    </source>
</reference>
<feature type="transmembrane region" description="Helical" evidence="7">
    <location>
        <begin position="128"/>
        <end position="147"/>
    </location>
</feature>
<feature type="region of interest" description="Disordered" evidence="6">
    <location>
        <begin position="334"/>
        <end position="432"/>
    </location>
</feature>
<feature type="transmembrane region" description="Helical" evidence="7">
    <location>
        <begin position="167"/>
        <end position="187"/>
    </location>
</feature>
<feature type="transmembrane region" description="Helical" evidence="7">
    <location>
        <begin position="241"/>
        <end position="266"/>
    </location>
</feature>
<dbReference type="OrthoDB" id="5421689at2759"/>
<dbReference type="InterPro" id="IPR049326">
    <property type="entry name" value="Rhodopsin_dom_fungi"/>
</dbReference>
<sequence>MSNLSHLGHSTIIVSWAATSLALVLLVISTATIIRVIRRKLGLPDYLNFAAFLIGVLLVTQNTQAIVNEGQAKHQGDLLGSRIDTLAKLLIVHEALWTVANTLIRLSTCLFLLGIFEAPIFSPSFLNTCMALTVMHAVASILDLLLICRPISAQWREDLMATCGNQRVSFITIETLATLIDCLILALPTYRITRMKAHFLFKVRILCIMDLGAVLIVISALRLKSVSLATSPDFIYSQSYIGLLSALGVVLGVSFCAIPNIVPLFARISMRKKAGEPGDEEAPSPGERERSSSEGKLCSTVESDELNSEEVAFGEKEVGDEGIDEEATECLNIHRNEGPNKTPDNGTCQRQSYSKKIARPVADLRGGNTPEAECEGRNFGVPRITTTMPVNEESYPEPTRTVHKETKDELSGETEERFEEEMGSRLVPRDFV</sequence>
<name>A0A6G1IW54_9PLEO</name>
<protein>
    <recommendedName>
        <fullName evidence="8">Rhodopsin domain-containing protein</fullName>
    </recommendedName>
</protein>
<comment type="subcellular location">
    <subcellularLocation>
        <location evidence="1">Membrane</location>
        <topology evidence="1">Multi-pass membrane protein</topology>
    </subcellularLocation>
</comment>
<dbReference type="EMBL" id="MU005588">
    <property type="protein sequence ID" value="KAF2682210.1"/>
    <property type="molecule type" value="Genomic_DNA"/>
</dbReference>
<feature type="domain" description="Rhodopsin" evidence="8">
    <location>
        <begin position="35"/>
        <end position="267"/>
    </location>
</feature>
<keyword evidence="3 7" id="KW-1133">Transmembrane helix</keyword>
<feature type="transmembrane region" description="Helical" evidence="7">
    <location>
        <begin position="46"/>
        <end position="67"/>
    </location>
</feature>
<feature type="transmembrane region" description="Helical" evidence="7">
    <location>
        <begin position="199"/>
        <end position="221"/>
    </location>
</feature>
<gene>
    <name evidence="9" type="ORF">K458DRAFT_488890</name>
</gene>
<dbReference type="PANTHER" id="PTHR33048">
    <property type="entry name" value="PTH11-LIKE INTEGRAL MEMBRANE PROTEIN (AFU_ORTHOLOGUE AFUA_5G11245)"/>
    <property type="match status" value="1"/>
</dbReference>
<dbReference type="AlphaFoldDB" id="A0A6G1IW54"/>
<evidence type="ECO:0000256" key="1">
    <source>
        <dbReference type="ARBA" id="ARBA00004141"/>
    </source>
</evidence>
<dbReference type="GO" id="GO:0016020">
    <property type="term" value="C:membrane"/>
    <property type="evidence" value="ECO:0007669"/>
    <property type="project" value="UniProtKB-SubCell"/>
</dbReference>
<feature type="compositionally biased region" description="Basic and acidic residues" evidence="6">
    <location>
        <begin position="400"/>
        <end position="410"/>
    </location>
</feature>
<feature type="transmembrane region" description="Helical" evidence="7">
    <location>
        <begin position="95"/>
        <end position="116"/>
    </location>
</feature>
<evidence type="ECO:0000313" key="10">
    <source>
        <dbReference type="Proteomes" id="UP000799291"/>
    </source>
</evidence>
<evidence type="ECO:0000256" key="4">
    <source>
        <dbReference type="ARBA" id="ARBA00023136"/>
    </source>
</evidence>
<dbReference type="Pfam" id="PF20684">
    <property type="entry name" value="Fung_rhodopsin"/>
    <property type="match status" value="1"/>
</dbReference>
<keyword evidence="10" id="KW-1185">Reference proteome</keyword>
<organism evidence="9 10">
    <name type="scientific">Lentithecium fluviatile CBS 122367</name>
    <dbReference type="NCBI Taxonomy" id="1168545"/>
    <lineage>
        <taxon>Eukaryota</taxon>
        <taxon>Fungi</taxon>
        <taxon>Dikarya</taxon>
        <taxon>Ascomycota</taxon>
        <taxon>Pezizomycotina</taxon>
        <taxon>Dothideomycetes</taxon>
        <taxon>Pleosporomycetidae</taxon>
        <taxon>Pleosporales</taxon>
        <taxon>Massarineae</taxon>
        <taxon>Lentitheciaceae</taxon>
        <taxon>Lentithecium</taxon>
    </lineage>
</organism>
<evidence type="ECO:0000259" key="8">
    <source>
        <dbReference type="Pfam" id="PF20684"/>
    </source>
</evidence>
<evidence type="ECO:0000256" key="3">
    <source>
        <dbReference type="ARBA" id="ARBA00022989"/>
    </source>
</evidence>
<evidence type="ECO:0000313" key="9">
    <source>
        <dbReference type="EMBL" id="KAF2682210.1"/>
    </source>
</evidence>
<dbReference type="InterPro" id="IPR052337">
    <property type="entry name" value="SAT4-like"/>
</dbReference>
<feature type="compositionally biased region" description="Basic and acidic residues" evidence="6">
    <location>
        <begin position="420"/>
        <end position="432"/>
    </location>
</feature>
<accession>A0A6G1IW54</accession>
<proteinExistence type="inferred from homology"/>
<feature type="transmembrane region" description="Helical" evidence="7">
    <location>
        <begin position="12"/>
        <end position="34"/>
    </location>
</feature>
<feature type="compositionally biased region" description="Polar residues" evidence="6">
    <location>
        <begin position="342"/>
        <end position="354"/>
    </location>
</feature>
<keyword evidence="2 7" id="KW-0812">Transmembrane</keyword>
<dbReference type="PANTHER" id="PTHR33048:SF123">
    <property type="entry name" value="INTEGRAL MEMBRANE PROTEIN"/>
    <property type="match status" value="1"/>
</dbReference>
<comment type="similarity">
    <text evidence="5">Belongs to the SAT4 family.</text>
</comment>
<dbReference type="Proteomes" id="UP000799291">
    <property type="component" value="Unassembled WGS sequence"/>
</dbReference>